<dbReference type="SUPFAM" id="SSF50037">
    <property type="entry name" value="C-terminal domain of transcriptional repressors"/>
    <property type="match status" value="1"/>
</dbReference>
<dbReference type="SMART" id="SM00529">
    <property type="entry name" value="HTH_DTXR"/>
    <property type="match status" value="1"/>
</dbReference>
<keyword evidence="10" id="KW-0804">Transcription</keyword>
<dbReference type="SMART" id="SM00899">
    <property type="entry name" value="FeoA"/>
    <property type="match status" value="1"/>
</dbReference>
<proteinExistence type="inferred from homology"/>
<evidence type="ECO:0000256" key="1">
    <source>
        <dbReference type="ARBA" id="ARBA00004496"/>
    </source>
</evidence>
<dbReference type="SUPFAM" id="SSF47979">
    <property type="entry name" value="Iron-dependent repressor protein, dimerization domain"/>
    <property type="match status" value="1"/>
</dbReference>
<evidence type="ECO:0000313" key="14">
    <source>
        <dbReference type="EMBL" id="RRD48928.1"/>
    </source>
</evidence>
<dbReference type="InterPro" id="IPR036390">
    <property type="entry name" value="WH_DNA-bd_sf"/>
</dbReference>
<dbReference type="EMBL" id="RQYT01000026">
    <property type="protein sequence ID" value="RRD48928.1"/>
    <property type="molecule type" value="Genomic_DNA"/>
</dbReference>
<keyword evidence="11" id="KW-0464">Manganese</keyword>
<protein>
    <recommendedName>
        <fullName evidence="12">Manganese transport regulator</fullName>
    </recommendedName>
</protein>
<dbReference type="GO" id="GO:0046914">
    <property type="term" value="F:transition metal ion binding"/>
    <property type="evidence" value="ECO:0007669"/>
    <property type="project" value="InterPro"/>
</dbReference>
<dbReference type="InterPro" id="IPR008988">
    <property type="entry name" value="Transcriptional_repressor_C"/>
</dbReference>
<keyword evidence="7" id="KW-0805">Transcription regulation</keyword>
<comment type="subunit">
    <text evidence="3">Homodimer.</text>
</comment>
<dbReference type="GO" id="GO:0003677">
    <property type="term" value="F:DNA binding"/>
    <property type="evidence" value="ECO:0007669"/>
    <property type="project" value="UniProtKB-KW"/>
</dbReference>
<evidence type="ECO:0000256" key="9">
    <source>
        <dbReference type="ARBA" id="ARBA00023159"/>
    </source>
</evidence>
<dbReference type="Pfam" id="PF02742">
    <property type="entry name" value="Fe_dep_repr_C"/>
    <property type="match status" value="1"/>
</dbReference>
<evidence type="ECO:0000256" key="10">
    <source>
        <dbReference type="ARBA" id="ARBA00023163"/>
    </source>
</evidence>
<dbReference type="FunFam" id="1.10.60.10:FF:000004">
    <property type="entry name" value="DtxR family transcriptional regulator"/>
    <property type="match status" value="1"/>
</dbReference>
<dbReference type="GO" id="GO:0045892">
    <property type="term" value="P:negative regulation of DNA-templated transcription"/>
    <property type="evidence" value="ECO:0007669"/>
    <property type="project" value="TreeGrafter"/>
</dbReference>
<keyword evidence="8" id="KW-0238">DNA-binding</keyword>
<feature type="domain" description="Ferrous iron transporter FeoA-like" evidence="13">
    <location>
        <begin position="148"/>
        <end position="221"/>
    </location>
</feature>
<dbReference type="PANTHER" id="PTHR33238:SF11">
    <property type="entry name" value="TRANSCRIPTIONAL REGULATOR MNTR"/>
    <property type="match status" value="1"/>
</dbReference>
<dbReference type="Proteomes" id="UP000280935">
    <property type="component" value="Unassembled WGS sequence"/>
</dbReference>
<evidence type="ECO:0000256" key="12">
    <source>
        <dbReference type="ARBA" id="ARBA00032593"/>
    </source>
</evidence>
<dbReference type="GO" id="GO:0005737">
    <property type="term" value="C:cytoplasm"/>
    <property type="evidence" value="ECO:0007669"/>
    <property type="project" value="UniProtKB-SubCell"/>
</dbReference>
<dbReference type="InterPro" id="IPR001367">
    <property type="entry name" value="Fe_dep_repressor"/>
</dbReference>
<organism evidence="14 15">
    <name type="scientific">Arachnia propionica</name>
    <dbReference type="NCBI Taxonomy" id="1750"/>
    <lineage>
        <taxon>Bacteria</taxon>
        <taxon>Bacillati</taxon>
        <taxon>Actinomycetota</taxon>
        <taxon>Actinomycetes</taxon>
        <taxon>Propionibacteriales</taxon>
        <taxon>Propionibacteriaceae</taxon>
        <taxon>Arachnia</taxon>
    </lineage>
</organism>
<dbReference type="GO" id="GO:0046983">
    <property type="term" value="F:protein dimerization activity"/>
    <property type="evidence" value="ECO:0007669"/>
    <property type="project" value="InterPro"/>
</dbReference>
<keyword evidence="6" id="KW-0408">Iron</keyword>
<dbReference type="Pfam" id="PF01325">
    <property type="entry name" value="Fe_dep_repress"/>
    <property type="match status" value="1"/>
</dbReference>
<dbReference type="PANTHER" id="PTHR33238">
    <property type="entry name" value="IRON (METAL) DEPENDENT REPRESSOR, DTXR FAMILY"/>
    <property type="match status" value="1"/>
</dbReference>
<accession>A0A3P1WSR4</accession>
<evidence type="ECO:0000256" key="3">
    <source>
        <dbReference type="ARBA" id="ARBA00011738"/>
    </source>
</evidence>
<name>A0A3P1WSR4_9ACTN</name>
<comment type="similarity">
    <text evidence="2">Belongs to the DtxR/MntR family.</text>
</comment>
<dbReference type="InterPro" id="IPR022689">
    <property type="entry name" value="Iron_dep_repressor"/>
</dbReference>
<comment type="subcellular location">
    <subcellularLocation>
        <location evidence="1">Cytoplasm</location>
    </subcellularLocation>
</comment>
<dbReference type="InterPro" id="IPR036421">
    <property type="entry name" value="Fe_dep_repressor_sf"/>
</dbReference>
<evidence type="ECO:0000256" key="8">
    <source>
        <dbReference type="ARBA" id="ARBA00023125"/>
    </source>
</evidence>
<dbReference type="InterPro" id="IPR038157">
    <property type="entry name" value="FeoA_core_dom"/>
</dbReference>
<dbReference type="InterPro" id="IPR022687">
    <property type="entry name" value="HTH_DTXR"/>
</dbReference>
<dbReference type="SUPFAM" id="SSF46785">
    <property type="entry name" value="Winged helix' DNA-binding domain"/>
    <property type="match status" value="1"/>
</dbReference>
<keyword evidence="4" id="KW-0963">Cytoplasm</keyword>
<evidence type="ECO:0000256" key="5">
    <source>
        <dbReference type="ARBA" id="ARBA00022491"/>
    </source>
</evidence>
<dbReference type="Gene3D" id="2.30.30.90">
    <property type="match status" value="1"/>
</dbReference>
<dbReference type="Pfam" id="PF04023">
    <property type="entry name" value="FeoA"/>
    <property type="match status" value="1"/>
</dbReference>
<sequence length="225" mass="24750">MSVMELSRSTQDFLKVVWAANEWSDAPVTPTYVAGKLRLKLSTVSGTFSRLVNEGLVERSGSGAIVLTDTGRDHALQMIRRHRLLETFLSVNLDFPLELLHDEAEHLEHVVSDYFIERIDALLGHPTRDPHGDPIPNRDGVLEDTGAHSLTEAEAGRHVVERIDDSDPELVSFFSQLGLVLGRTVEVSEGSRFSDTVNVVTQDGRSASLGRRAAEAVWVSPAPTD</sequence>
<evidence type="ECO:0000256" key="4">
    <source>
        <dbReference type="ARBA" id="ARBA00022490"/>
    </source>
</evidence>
<evidence type="ECO:0000256" key="6">
    <source>
        <dbReference type="ARBA" id="ARBA00023004"/>
    </source>
</evidence>
<evidence type="ECO:0000256" key="2">
    <source>
        <dbReference type="ARBA" id="ARBA00007871"/>
    </source>
</evidence>
<dbReference type="Gene3D" id="1.10.10.10">
    <property type="entry name" value="Winged helix-like DNA-binding domain superfamily/Winged helix DNA-binding domain"/>
    <property type="match status" value="1"/>
</dbReference>
<gene>
    <name evidence="14" type="ORF">EII35_10495</name>
</gene>
<evidence type="ECO:0000256" key="11">
    <source>
        <dbReference type="ARBA" id="ARBA00023211"/>
    </source>
</evidence>
<keyword evidence="5" id="KW-0678">Repressor</keyword>
<dbReference type="GO" id="GO:0003700">
    <property type="term" value="F:DNA-binding transcription factor activity"/>
    <property type="evidence" value="ECO:0007669"/>
    <property type="project" value="InterPro"/>
</dbReference>
<dbReference type="InterPro" id="IPR036388">
    <property type="entry name" value="WH-like_DNA-bd_sf"/>
</dbReference>
<dbReference type="AlphaFoldDB" id="A0A3P1WSR4"/>
<evidence type="ECO:0000259" key="13">
    <source>
        <dbReference type="SMART" id="SM00899"/>
    </source>
</evidence>
<keyword evidence="9" id="KW-0010">Activator</keyword>
<dbReference type="InterPro" id="IPR007167">
    <property type="entry name" value="Fe-transptr_FeoA-like"/>
</dbReference>
<dbReference type="OrthoDB" id="9791355at2"/>
<dbReference type="InterPro" id="IPR050536">
    <property type="entry name" value="DtxR_MntR_Metal-Reg"/>
</dbReference>
<evidence type="ECO:0000313" key="15">
    <source>
        <dbReference type="Proteomes" id="UP000280935"/>
    </source>
</evidence>
<comment type="caution">
    <text evidence="14">The sequence shown here is derived from an EMBL/GenBank/DDBJ whole genome shotgun (WGS) entry which is preliminary data.</text>
</comment>
<evidence type="ECO:0000256" key="7">
    <source>
        <dbReference type="ARBA" id="ARBA00023015"/>
    </source>
</evidence>
<reference evidence="14 15" key="1">
    <citation type="submission" date="2018-11" db="EMBL/GenBank/DDBJ databases">
        <title>Genomes From Bacteria Associated with the Canine Oral Cavity: a Test Case for Automated Genome-Based Taxonomic Assignment.</title>
        <authorList>
            <person name="Coil D.A."/>
            <person name="Jospin G."/>
            <person name="Darling A.E."/>
            <person name="Wallis C."/>
            <person name="Davis I.J."/>
            <person name="Harris S."/>
            <person name="Eisen J.A."/>
            <person name="Holcombe L.J."/>
            <person name="O'Flynn C."/>
        </authorList>
    </citation>
    <scope>NUCLEOTIDE SEQUENCE [LARGE SCALE GENOMIC DNA]</scope>
    <source>
        <strain evidence="14 15">OH2822_COT-296</strain>
    </source>
</reference>